<protein>
    <recommendedName>
        <fullName evidence="3">Excisionase family DNA binding protein</fullName>
    </recommendedName>
</protein>
<accession>A0ABQ4Q9Y4</accession>
<comment type="caution">
    <text evidence="1">The sequence shown here is derived from an EMBL/GenBank/DDBJ whole genome shotgun (WGS) entry which is preliminary data.</text>
</comment>
<keyword evidence="2" id="KW-1185">Reference proteome</keyword>
<sequence length="99" mass="11334">MATFMTKADVAGMLHCSIRHVERLMREGLPFIPIGGRKKLFCAESIMRWLMMRESCIPKRAITTGAPRPAVAAPNAYLEYVAEKADKREARMRRDRKPK</sequence>
<dbReference type="EMBL" id="BPMK01000025">
    <property type="protein sequence ID" value="GIZ54046.1"/>
    <property type="molecule type" value="Genomic_DNA"/>
</dbReference>
<organism evidence="1 2">
    <name type="scientific">Noviherbaspirillum aridicola</name>
    <dbReference type="NCBI Taxonomy" id="2849687"/>
    <lineage>
        <taxon>Bacteria</taxon>
        <taxon>Pseudomonadati</taxon>
        <taxon>Pseudomonadota</taxon>
        <taxon>Betaproteobacteria</taxon>
        <taxon>Burkholderiales</taxon>
        <taxon>Oxalobacteraceae</taxon>
        <taxon>Noviherbaspirillum</taxon>
    </lineage>
</organism>
<dbReference type="Proteomes" id="UP000887222">
    <property type="component" value="Unassembled WGS sequence"/>
</dbReference>
<evidence type="ECO:0000313" key="1">
    <source>
        <dbReference type="EMBL" id="GIZ54046.1"/>
    </source>
</evidence>
<proteinExistence type="predicted"/>
<evidence type="ECO:0000313" key="2">
    <source>
        <dbReference type="Proteomes" id="UP000887222"/>
    </source>
</evidence>
<dbReference type="InterPro" id="IPR009061">
    <property type="entry name" value="DNA-bd_dom_put_sf"/>
</dbReference>
<gene>
    <name evidence="1" type="ORF">NCCP691_40600</name>
</gene>
<dbReference type="SUPFAM" id="SSF46955">
    <property type="entry name" value="Putative DNA-binding domain"/>
    <property type="match status" value="1"/>
</dbReference>
<evidence type="ECO:0008006" key="3">
    <source>
        <dbReference type="Google" id="ProtNLM"/>
    </source>
</evidence>
<dbReference type="Gene3D" id="1.10.10.10">
    <property type="entry name" value="Winged helix-like DNA-binding domain superfamily/Winged helix DNA-binding domain"/>
    <property type="match status" value="1"/>
</dbReference>
<reference evidence="1 2" key="1">
    <citation type="journal article" date="2022" name="Int. J. Syst. Evol. Microbiol.">
        <title>Noviherbaspirillum aridicola sp. nov., isolated from an arid soil in Pakistan.</title>
        <authorList>
            <person name="Khan I.U."/>
            <person name="Saqib M."/>
            <person name="Amin A."/>
            <person name="Hussain F."/>
            <person name="Li L."/>
            <person name="Liu Y.H."/>
            <person name="Fang B.Z."/>
            <person name="Ahmed I."/>
            <person name="Li W.J."/>
        </authorList>
    </citation>
    <scope>NUCLEOTIDE SEQUENCE [LARGE SCALE GENOMIC DNA]</scope>
    <source>
        <strain evidence="1 2">NCCP-691</strain>
    </source>
</reference>
<name>A0ABQ4Q9Y4_9BURK</name>
<dbReference type="InterPro" id="IPR036388">
    <property type="entry name" value="WH-like_DNA-bd_sf"/>
</dbReference>